<reference evidence="2" key="1">
    <citation type="submission" date="2018-06" db="EMBL/GenBank/DDBJ databases">
        <authorList>
            <person name="Lum Nde A."/>
            <person name="Hugo C."/>
        </authorList>
    </citation>
    <scope>NUCLEOTIDE SEQUENCE [LARGE SCALE GENOMIC DNA]</scope>
    <source>
        <strain evidence="2">1_F178</strain>
    </source>
</reference>
<dbReference type="AlphaFoldDB" id="A0A3D9C465"/>
<dbReference type="EMBL" id="QNVT01000022">
    <property type="protein sequence ID" value="REC60670.1"/>
    <property type="molecule type" value="Genomic_DNA"/>
</dbReference>
<proteinExistence type="predicted"/>
<name>A0A3D9C465_9FLAO</name>
<dbReference type="RefSeq" id="WP_115972459.1">
    <property type="nucleotide sequence ID" value="NZ_QNVT01000022.1"/>
</dbReference>
<organism evidence="1 2">
    <name type="scientific">Chryseobacterium pennae</name>
    <dbReference type="NCBI Taxonomy" id="2258962"/>
    <lineage>
        <taxon>Bacteria</taxon>
        <taxon>Pseudomonadati</taxon>
        <taxon>Bacteroidota</taxon>
        <taxon>Flavobacteriia</taxon>
        <taxon>Flavobacteriales</taxon>
        <taxon>Weeksellaceae</taxon>
        <taxon>Chryseobacterium group</taxon>
        <taxon>Chryseobacterium</taxon>
    </lineage>
</organism>
<accession>A0A3D9C465</accession>
<keyword evidence="2" id="KW-1185">Reference proteome</keyword>
<gene>
    <name evidence="1" type="ORF">DRF65_19700</name>
</gene>
<sequence>MQLISHLLIITVLFNYSCTKAKIEQQNIERNNILPKTSLERNNEYTFRLPDLEKLTDKSPILTTEGFGNENEESRFIVGDIIILSANEKLSYLNLLPKTTEDDSYTIHLIIQDLKDNSFKIAKQWVIDLDNSDSNILTDFYKKNKVEIAKIFKNENLSFLSDKISFNSYDAIKNIQLKYNYENTEQKEITEITILNKKQKISNIQISKKTLCPECDSLVIYKGDYLGSISLANNNKLLILGLLEQVSLSPSALHIRFVRL</sequence>
<evidence type="ECO:0000313" key="1">
    <source>
        <dbReference type="EMBL" id="REC60670.1"/>
    </source>
</evidence>
<protein>
    <submittedName>
        <fullName evidence="1">Uncharacterized protein</fullName>
    </submittedName>
</protein>
<evidence type="ECO:0000313" key="2">
    <source>
        <dbReference type="Proteomes" id="UP000256686"/>
    </source>
</evidence>
<comment type="caution">
    <text evidence="1">The sequence shown here is derived from an EMBL/GenBank/DDBJ whole genome shotgun (WGS) entry which is preliminary data.</text>
</comment>
<dbReference type="Proteomes" id="UP000256686">
    <property type="component" value="Unassembled WGS sequence"/>
</dbReference>